<comment type="caution">
    <text evidence="2">The sequence shown here is derived from an EMBL/GenBank/DDBJ whole genome shotgun (WGS) entry which is preliminary data.</text>
</comment>
<name>A0ABR3TEC1_9PEZI</name>
<sequence length="175" mass="19450">MLSPILIFLGITGALASQGWEAVGTMESDDGWKIVQTDNTAWIKTVIPEKPRCMQREQIVPPYVKVYQESCLEDGADDKSYFLPAFKFPELVNVAGGPLNKGSPHESLKYGLGTEKPPTCVPKAQPGSHGCQQCVAESTHQTLTIEACPILDDYFYPDEIAKQYAKWWISRKQLS</sequence>
<proteinExistence type="predicted"/>
<keyword evidence="3" id="KW-1185">Reference proteome</keyword>
<evidence type="ECO:0000256" key="1">
    <source>
        <dbReference type="SAM" id="SignalP"/>
    </source>
</evidence>
<evidence type="ECO:0000313" key="2">
    <source>
        <dbReference type="EMBL" id="KAL1637913.1"/>
    </source>
</evidence>
<keyword evidence="1" id="KW-0732">Signal</keyword>
<accession>A0ABR3TEC1</accession>
<dbReference type="Proteomes" id="UP001521116">
    <property type="component" value="Unassembled WGS sequence"/>
</dbReference>
<organism evidence="2 3">
    <name type="scientific">Neofusicoccum ribis</name>
    <dbReference type="NCBI Taxonomy" id="45134"/>
    <lineage>
        <taxon>Eukaryota</taxon>
        <taxon>Fungi</taxon>
        <taxon>Dikarya</taxon>
        <taxon>Ascomycota</taxon>
        <taxon>Pezizomycotina</taxon>
        <taxon>Dothideomycetes</taxon>
        <taxon>Dothideomycetes incertae sedis</taxon>
        <taxon>Botryosphaeriales</taxon>
        <taxon>Botryosphaeriaceae</taxon>
        <taxon>Neofusicoccum</taxon>
    </lineage>
</organism>
<gene>
    <name evidence="2" type="ORF">SLS56_000470</name>
</gene>
<evidence type="ECO:0000313" key="3">
    <source>
        <dbReference type="Proteomes" id="UP001521116"/>
    </source>
</evidence>
<feature type="chain" id="PRO_5046147784" evidence="1">
    <location>
        <begin position="17"/>
        <end position="175"/>
    </location>
</feature>
<feature type="signal peptide" evidence="1">
    <location>
        <begin position="1"/>
        <end position="16"/>
    </location>
</feature>
<reference evidence="2 3" key="1">
    <citation type="submission" date="2024-02" db="EMBL/GenBank/DDBJ databases">
        <title>De novo assembly and annotation of 12 fungi associated with fruit tree decline syndrome in Ontario, Canada.</title>
        <authorList>
            <person name="Sulman M."/>
            <person name="Ellouze W."/>
            <person name="Ilyukhin E."/>
        </authorList>
    </citation>
    <scope>NUCLEOTIDE SEQUENCE [LARGE SCALE GENOMIC DNA]</scope>
    <source>
        <strain evidence="2 3">M1-105</strain>
    </source>
</reference>
<protein>
    <submittedName>
        <fullName evidence="2">Uncharacterized protein</fullName>
    </submittedName>
</protein>
<dbReference type="EMBL" id="JAJVDC020000002">
    <property type="protein sequence ID" value="KAL1637913.1"/>
    <property type="molecule type" value="Genomic_DNA"/>
</dbReference>